<feature type="domain" description="Glycosyl hydrolase family 13 catalytic" evidence="1">
    <location>
        <begin position="72"/>
        <end position="502"/>
    </location>
</feature>
<evidence type="ECO:0000313" key="3">
    <source>
        <dbReference type="Proteomes" id="UP000645390"/>
    </source>
</evidence>
<dbReference type="PANTHER" id="PTHR10357">
    <property type="entry name" value="ALPHA-AMYLASE FAMILY MEMBER"/>
    <property type="match status" value="1"/>
</dbReference>
<proteinExistence type="predicted"/>
<dbReference type="InterPro" id="IPR006047">
    <property type="entry name" value="GH13_cat_dom"/>
</dbReference>
<dbReference type="InterPro" id="IPR017853">
    <property type="entry name" value="GH"/>
</dbReference>
<dbReference type="Gene3D" id="2.60.40.1180">
    <property type="entry name" value="Golgi alpha-mannosidase II"/>
    <property type="match status" value="1"/>
</dbReference>
<name>A0ABQ2BNE6_9SPHI</name>
<dbReference type="EMBL" id="BMDJ01000012">
    <property type="protein sequence ID" value="GGI28739.1"/>
    <property type="molecule type" value="Genomic_DNA"/>
</dbReference>
<accession>A0ABQ2BNE6</accession>
<dbReference type="SUPFAM" id="SSF51445">
    <property type="entry name" value="(Trans)glycosidases"/>
    <property type="match status" value="1"/>
</dbReference>
<sequence length="622" mass="70388">MKKVEGIKVEGIGLRPIATINRSVFSASCLSHFGGIRWRNLTLFIIFLLLSLSSFAQKKSTSMNDKQIVIYQLLPRLFGNKNTRNIPYGTIEQNGSGKFNDITDQALDGIKELHVNYVWYTGAIAHASLTDYSRYGIKVDDADVVKGRAGSPYAIRDYYDVNPDLAVDVKNRMKEFEALVKRTHAKDLKLIIDFVPNHVARSYHSYAKPKNVVDFGSKDDIKKGFSPANDFYYIPGQKFLVPQHEPKQTPISGLQDGRFDEYPAKATGNNAFVAQPKYDDWFETIKLNYGIDYLNGEKNYFDPIPPVWVKMRDILIFWTKKGIDGFRCDMAEMVPIAFWNWVIPQVKQVNPDLIFIGEAYNPKVYKKYLDEGKFDYLYDKVGLYDGLKKLIRNEPNADVSVIRQVWQAESAGFGNHMLRFLENHDEERIASAGFAGNAELALPAMVVSATLGSGPVMLYFGQEVGEPGKGVEGFGDDDNRTTIFDYWGVPNHQKWMNNGAFDGKKLNENQKKLRAYYQQLLKVTTQSDAVIHGDIYEVPQVGNMNNRMYAFIRYSGKQRLLVVVNFDRSQSLEANIEIPDHVLKVKSSSPVTDLLTDKKLNIPAGTNIPVKLAPVSAQVIEF</sequence>
<protein>
    <submittedName>
        <fullName evidence="2">Alpha-amylase</fullName>
    </submittedName>
</protein>
<reference evidence="3" key="1">
    <citation type="journal article" date="2019" name="Int. J. Syst. Evol. Microbiol.">
        <title>The Global Catalogue of Microorganisms (GCM) 10K type strain sequencing project: providing services to taxonomists for standard genome sequencing and annotation.</title>
        <authorList>
            <consortium name="The Broad Institute Genomics Platform"/>
            <consortium name="The Broad Institute Genome Sequencing Center for Infectious Disease"/>
            <person name="Wu L."/>
            <person name="Ma J."/>
        </authorList>
    </citation>
    <scope>NUCLEOTIDE SEQUENCE [LARGE SCALE GENOMIC DNA]</scope>
    <source>
        <strain evidence="3">CCM 8939</strain>
    </source>
</reference>
<evidence type="ECO:0000313" key="2">
    <source>
        <dbReference type="EMBL" id="GGI28739.1"/>
    </source>
</evidence>
<dbReference type="InterPro" id="IPR013780">
    <property type="entry name" value="Glyco_hydro_b"/>
</dbReference>
<dbReference type="Proteomes" id="UP000645390">
    <property type="component" value="Unassembled WGS sequence"/>
</dbReference>
<organism evidence="2 3">
    <name type="scientific">Pedobacter mendelii</name>
    <dbReference type="NCBI Taxonomy" id="1908240"/>
    <lineage>
        <taxon>Bacteria</taxon>
        <taxon>Pseudomonadati</taxon>
        <taxon>Bacteroidota</taxon>
        <taxon>Sphingobacteriia</taxon>
        <taxon>Sphingobacteriales</taxon>
        <taxon>Sphingobacteriaceae</taxon>
        <taxon>Pedobacter</taxon>
    </lineage>
</organism>
<gene>
    <name evidence="2" type="ORF">GCM10008119_34140</name>
</gene>
<dbReference type="CDD" id="cd11349">
    <property type="entry name" value="AmyAc_3"/>
    <property type="match status" value="1"/>
</dbReference>
<dbReference type="PANTHER" id="PTHR10357:SF205">
    <property type="entry name" value="O-GLYCOSYL HYDROLASE FAMILY 13"/>
    <property type="match status" value="1"/>
</dbReference>
<dbReference type="Gene3D" id="3.20.20.80">
    <property type="entry name" value="Glycosidases"/>
    <property type="match status" value="2"/>
</dbReference>
<keyword evidence="3" id="KW-1185">Reference proteome</keyword>
<dbReference type="Pfam" id="PF00128">
    <property type="entry name" value="Alpha-amylase"/>
    <property type="match status" value="1"/>
</dbReference>
<dbReference type="SMART" id="SM00642">
    <property type="entry name" value="Aamy"/>
    <property type="match status" value="1"/>
</dbReference>
<evidence type="ECO:0000259" key="1">
    <source>
        <dbReference type="SMART" id="SM00642"/>
    </source>
</evidence>
<dbReference type="SUPFAM" id="SSF51011">
    <property type="entry name" value="Glycosyl hydrolase domain"/>
    <property type="match status" value="1"/>
</dbReference>
<comment type="caution">
    <text evidence="2">The sequence shown here is derived from an EMBL/GenBank/DDBJ whole genome shotgun (WGS) entry which is preliminary data.</text>
</comment>